<evidence type="ECO:0000256" key="1">
    <source>
        <dbReference type="SAM" id="MobiDB-lite"/>
    </source>
</evidence>
<name>A0A9D4M833_DREPO</name>
<evidence type="ECO:0000313" key="2">
    <source>
        <dbReference type="EMBL" id="KAH3871898.1"/>
    </source>
</evidence>
<evidence type="ECO:0000313" key="3">
    <source>
        <dbReference type="Proteomes" id="UP000828390"/>
    </source>
</evidence>
<gene>
    <name evidence="2" type="ORF">DPMN_035113</name>
</gene>
<dbReference type="Proteomes" id="UP000828390">
    <property type="component" value="Unassembled WGS sequence"/>
</dbReference>
<feature type="region of interest" description="Disordered" evidence="1">
    <location>
        <begin position="300"/>
        <end position="320"/>
    </location>
</feature>
<proteinExistence type="predicted"/>
<reference evidence="2" key="1">
    <citation type="journal article" date="2019" name="bioRxiv">
        <title>The Genome of the Zebra Mussel, Dreissena polymorpha: A Resource for Invasive Species Research.</title>
        <authorList>
            <person name="McCartney M.A."/>
            <person name="Auch B."/>
            <person name="Kono T."/>
            <person name="Mallez S."/>
            <person name="Zhang Y."/>
            <person name="Obille A."/>
            <person name="Becker A."/>
            <person name="Abrahante J.E."/>
            <person name="Garbe J."/>
            <person name="Badalamenti J.P."/>
            <person name="Herman A."/>
            <person name="Mangelson H."/>
            <person name="Liachko I."/>
            <person name="Sullivan S."/>
            <person name="Sone E.D."/>
            <person name="Koren S."/>
            <person name="Silverstein K.A.T."/>
            <person name="Beckman K.B."/>
            <person name="Gohl D.M."/>
        </authorList>
    </citation>
    <scope>NUCLEOTIDE SEQUENCE</scope>
    <source>
        <strain evidence="2">Duluth1</strain>
        <tissue evidence="2">Whole animal</tissue>
    </source>
</reference>
<accession>A0A9D4M833</accession>
<comment type="caution">
    <text evidence="2">The sequence shown here is derived from an EMBL/GenBank/DDBJ whole genome shotgun (WGS) entry which is preliminary data.</text>
</comment>
<keyword evidence="3" id="KW-1185">Reference proteome</keyword>
<sequence length="402" mass="43598">MSLHNKASKGQSKNLTPLLGEALSGLDSHHLTHNIMPFRCLLQSVGSVGPIMSFFTIFQLASCLARELPGLERTVPLASCCILLQLKSAQAHATLLSRGTFHLGSVAVRALSPSNMRSVSGFIAGIPESQELMELQRNLVFSPAIPLSELSITNLERVDPYRPAPPGFSRLVKITFLTSIPVPNKILVKGTYIALDIRPCPVQPARCFYCHGFSHIASRGKCSSITTCCRCAGSTCQRRCTNKTGWCANCGGPHSASFQGCPSYKKAVTLATFAHFYGVTWSEAESRLFTPDTASHSVGTRNTINTTGFKSSPKHASTGSIMPETERSCLLVEGLVGKSTPPQPIYRESPPPRLLLWNRYPKPHPIYAPPPCIAYPGGSTHSETPSCGYQGILPVHHVDRRC</sequence>
<dbReference type="EMBL" id="JAIWYP010000002">
    <property type="protein sequence ID" value="KAH3871898.1"/>
    <property type="molecule type" value="Genomic_DNA"/>
</dbReference>
<organism evidence="2 3">
    <name type="scientific">Dreissena polymorpha</name>
    <name type="common">Zebra mussel</name>
    <name type="synonym">Mytilus polymorpha</name>
    <dbReference type="NCBI Taxonomy" id="45954"/>
    <lineage>
        <taxon>Eukaryota</taxon>
        <taxon>Metazoa</taxon>
        <taxon>Spiralia</taxon>
        <taxon>Lophotrochozoa</taxon>
        <taxon>Mollusca</taxon>
        <taxon>Bivalvia</taxon>
        <taxon>Autobranchia</taxon>
        <taxon>Heteroconchia</taxon>
        <taxon>Euheterodonta</taxon>
        <taxon>Imparidentia</taxon>
        <taxon>Neoheterodontei</taxon>
        <taxon>Myida</taxon>
        <taxon>Dreissenoidea</taxon>
        <taxon>Dreissenidae</taxon>
        <taxon>Dreissena</taxon>
    </lineage>
</organism>
<dbReference type="AlphaFoldDB" id="A0A9D4M833"/>
<reference evidence="2" key="2">
    <citation type="submission" date="2020-11" db="EMBL/GenBank/DDBJ databases">
        <authorList>
            <person name="McCartney M.A."/>
            <person name="Auch B."/>
            <person name="Kono T."/>
            <person name="Mallez S."/>
            <person name="Becker A."/>
            <person name="Gohl D.M."/>
            <person name="Silverstein K.A.T."/>
            <person name="Koren S."/>
            <person name="Bechman K.B."/>
            <person name="Herman A."/>
            <person name="Abrahante J.E."/>
            <person name="Garbe J."/>
        </authorList>
    </citation>
    <scope>NUCLEOTIDE SEQUENCE</scope>
    <source>
        <strain evidence="2">Duluth1</strain>
        <tissue evidence="2">Whole animal</tissue>
    </source>
</reference>
<protein>
    <submittedName>
        <fullName evidence="2">Uncharacterized protein</fullName>
    </submittedName>
</protein>